<evidence type="ECO:0000313" key="2">
    <source>
        <dbReference type="Proteomes" id="UP000218554"/>
    </source>
</evidence>
<proteinExistence type="predicted"/>
<gene>
    <name evidence="1" type="ORF">KF707C_9140</name>
</gene>
<accession>A0AAD1BWU1</accession>
<protein>
    <submittedName>
        <fullName evidence="1">Uncharacterized protein</fullName>
    </submittedName>
</protein>
<dbReference type="Proteomes" id="UP000218554">
    <property type="component" value="Chromosome"/>
</dbReference>
<reference evidence="2" key="1">
    <citation type="submission" date="2015-05" db="EMBL/GenBank/DDBJ databases">
        <title>Draft genome sequencing of a biphenyl-degrading bacterium, Pseudomonas balearica KF707 (=NBRC110670).</title>
        <authorList>
            <person name="Kimura N."/>
            <person name="Hirose J."/>
            <person name="Watanabe T."/>
            <person name="Suenaga H."/>
            <person name="Fujihara H."/>
            <person name="Noguchi M."/>
            <person name="Hashimoto M."/>
            <person name="Shimodaira J."/>
            <person name="Tsuchikane K."/>
            <person name="Hosoyama A."/>
            <person name="Yamazoe A."/>
            <person name="Fujita N."/>
            <person name="Furukawa K."/>
        </authorList>
    </citation>
    <scope>NUCLEOTIDE SEQUENCE [LARGE SCALE GENOMIC DNA]</scope>
    <source>
        <strain evidence="2">DSM 10086 / NBRC 110670 / KF707</strain>
    </source>
</reference>
<keyword evidence="2" id="KW-1185">Reference proteome</keyword>
<name>A0AAD1BWU1_METFU</name>
<sequence>MNLRRDSICECLSVKILLLSLQILYISRKSLRIIIFREKPDKNREKSYKKHKLM</sequence>
<dbReference type="EMBL" id="AP014862">
    <property type="protein sequence ID" value="BAU72602.1"/>
    <property type="molecule type" value="Genomic_DNA"/>
</dbReference>
<organism evidence="1 2">
    <name type="scientific">Metapseudomonas furukawaii</name>
    <name type="common">Pseudomonas furukawaii</name>
    <dbReference type="NCBI Taxonomy" id="1149133"/>
    <lineage>
        <taxon>Bacteria</taxon>
        <taxon>Pseudomonadati</taxon>
        <taxon>Pseudomonadota</taxon>
        <taxon>Gammaproteobacteria</taxon>
        <taxon>Pseudomonadales</taxon>
        <taxon>Pseudomonadaceae</taxon>
        <taxon>Metapseudomonas</taxon>
    </lineage>
</organism>
<evidence type="ECO:0000313" key="1">
    <source>
        <dbReference type="EMBL" id="BAU72602.1"/>
    </source>
</evidence>
<reference evidence="1 2" key="2">
    <citation type="journal article" date="2017" name="Int. J. Syst. Evol. Microbiol.">
        <title>Pseudomonas furukawaii sp. nov., a polychlorinated biphenyl-degrading bacterium isolated from biphenyl-contaminated soil in Japan.</title>
        <authorList>
            <person name="Kimura N."/>
            <person name="Watanabe T."/>
            <person name="Suenaga H."/>
            <person name="Fujihara H."/>
            <person name="Futagami T."/>
            <person name="Goto M."/>
            <person name="Hanada S."/>
            <person name="Hirose J."/>
        </authorList>
    </citation>
    <scope>NUCLEOTIDE SEQUENCE [LARGE SCALE GENOMIC DNA]</scope>
    <source>
        <strain evidence="2">DSM 10086 / NBRC 110670 / KF707</strain>
    </source>
</reference>
<dbReference type="AlphaFoldDB" id="A0AAD1BWU1"/>
<dbReference type="KEGG" id="pfuw:KF707C_9140"/>